<protein>
    <submittedName>
        <fullName evidence="2">Uncharacterized protein</fullName>
    </submittedName>
</protein>
<dbReference type="Proteomes" id="UP001370490">
    <property type="component" value="Unassembled WGS sequence"/>
</dbReference>
<evidence type="ECO:0000313" key="2">
    <source>
        <dbReference type="EMBL" id="KAK6936795.1"/>
    </source>
</evidence>
<name>A0AAN8ZJT2_9MAGN</name>
<dbReference type="EMBL" id="JBAMMX010000007">
    <property type="protein sequence ID" value="KAK6936795.1"/>
    <property type="molecule type" value="Genomic_DNA"/>
</dbReference>
<dbReference type="Pfam" id="PF05684">
    <property type="entry name" value="DUF819"/>
    <property type="match status" value="1"/>
</dbReference>
<proteinExistence type="predicted"/>
<dbReference type="AlphaFoldDB" id="A0AAN8ZJT2"/>
<dbReference type="PANTHER" id="PTHR34289">
    <property type="entry name" value="PROTEIN, PUTATIVE (DUF819)-RELATED"/>
    <property type="match status" value="1"/>
</dbReference>
<accession>A0AAN8ZJT2</accession>
<comment type="caution">
    <text evidence="2">The sequence shown here is derived from an EMBL/GenBank/DDBJ whole genome shotgun (WGS) entry which is preliminary data.</text>
</comment>
<feature type="transmembrane region" description="Helical" evidence="1">
    <location>
        <begin position="36"/>
        <end position="56"/>
    </location>
</feature>
<keyword evidence="1" id="KW-1133">Transmembrane helix</keyword>
<sequence length="108" mass="11947">MNHPFISPQDQWGMWTALFSIGTLGIWSEKTKIGNMVSASLVSILLGLVASNLGIIPYEAPPYEVVMGYLLPLSISGRFAQRDAFNRKIAARILLGAGVNSFWSYCFY</sequence>
<dbReference type="PANTHER" id="PTHR34289:SF5">
    <property type="entry name" value="KERATIN-ASSOCIATED PROTEIN (DUF819)"/>
    <property type="match status" value="1"/>
</dbReference>
<gene>
    <name evidence="2" type="ORF">RJ641_033825</name>
</gene>
<evidence type="ECO:0000256" key="1">
    <source>
        <dbReference type="SAM" id="Phobius"/>
    </source>
</evidence>
<keyword evidence="1" id="KW-0472">Membrane</keyword>
<evidence type="ECO:0000313" key="3">
    <source>
        <dbReference type="Proteomes" id="UP001370490"/>
    </source>
</evidence>
<organism evidence="2 3">
    <name type="scientific">Dillenia turbinata</name>
    <dbReference type="NCBI Taxonomy" id="194707"/>
    <lineage>
        <taxon>Eukaryota</taxon>
        <taxon>Viridiplantae</taxon>
        <taxon>Streptophyta</taxon>
        <taxon>Embryophyta</taxon>
        <taxon>Tracheophyta</taxon>
        <taxon>Spermatophyta</taxon>
        <taxon>Magnoliopsida</taxon>
        <taxon>eudicotyledons</taxon>
        <taxon>Gunneridae</taxon>
        <taxon>Pentapetalae</taxon>
        <taxon>Dilleniales</taxon>
        <taxon>Dilleniaceae</taxon>
        <taxon>Dillenia</taxon>
    </lineage>
</organism>
<reference evidence="2 3" key="1">
    <citation type="submission" date="2023-12" db="EMBL/GenBank/DDBJ databases">
        <title>A high-quality genome assembly for Dillenia turbinata (Dilleniales).</title>
        <authorList>
            <person name="Chanderbali A."/>
        </authorList>
    </citation>
    <scope>NUCLEOTIDE SEQUENCE [LARGE SCALE GENOMIC DNA]</scope>
    <source>
        <strain evidence="2">LSX21</strain>
        <tissue evidence="2">Leaf</tissue>
    </source>
</reference>
<keyword evidence="3" id="KW-1185">Reference proteome</keyword>
<feature type="transmembrane region" description="Helical" evidence="1">
    <location>
        <begin position="12"/>
        <end position="29"/>
    </location>
</feature>
<dbReference type="InterPro" id="IPR008537">
    <property type="entry name" value="DUF819"/>
</dbReference>
<keyword evidence="1" id="KW-0812">Transmembrane</keyword>